<feature type="region of interest" description="Disordered" evidence="1">
    <location>
        <begin position="1"/>
        <end position="63"/>
    </location>
</feature>
<dbReference type="AlphaFoldDB" id="A0A2R6S158"/>
<evidence type="ECO:0000256" key="1">
    <source>
        <dbReference type="SAM" id="MobiDB-lite"/>
    </source>
</evidence>
<feature type="compositionally biased region" description="Polar residues" evidence="1">
    <location>
        <begin position="11"/>
        <end position="22"/>
    </location>
</feature>
<name>A0A2R6S158_ACTCC</name>
<feature type="compositionally biased region" description="Polar residues" evidence="1">
    <location>
        <begin position="44"/>
        <end position="63"/>
    </location>
</feature>
<feature type="compositionally biased region" description="Acidic residues" evidence="1">
    <location>
        <begin position="496"/>
        <end position="516"/>
    </location>
</feature>
<accession>A0A2R6S158</accession>
<protein>
    <submittedName>
        <fullName evidence="2">Nucleoporin like</fullName>
    </submittedName>
</protein>
<dbReference type="Proteomes" id="UP000241394">
    <property type="component" value="Chromosome LG1"/>
</dbReference>
<feature type="region of interest" description="Disordered" evidence="1">
    <location>
        <begin position="298"/>
        <end position="356"/>
    </location>
</feature>
<dbReference type="OMA" id="WSFVNEE"/>
<reference evidence="2 3" key="1">
    <citation type="submission" date="2017-07" db="EMBL/GenBank/DDBJ databases">
        <title>An improved, manually edited Actinidia chinensis var. chinensis (kiwifruit) genome highlights the challenges associated with draft genomes and gene prediction in plants.</title>
        <authorList>
            <person name="Pilkington S."/>
            <person name="Crowhurst R."/>
            <person name="Hilario E."/>
            <person name="Nardozza S."/>
            <person name="Fraser L."/>
            <person name="Peng Y."/>
            <person name="Gunaseelan K."/>
            <person name="Simpson R."/>
            <person name="Tahir J."/>
            <person name="Deroles S."/>
            <person name="Templeton K."/>
            <person name="Luo Z."/>
            <person name="Davy M."/>
            <person name="Cheng C."/>
            <person name="Mcneilage M."/>
            <person name="Scaglione D."/>
            <person name="Liu Y."/>
            <person name="Zhang Q."/>
            <person name="Datson P."/>
            <person name="De Silva N."/>
            <person name="Gardiner S."/>
            <person name="Bassett H."/>
            <person name="Chagne D."/>
            <person name="Mccallum J."/>
            <person name="Dzierzon H."/>
            <person name="Deng C."/>
            <person name="Wang Y.-Y."/>
            <person name="Barron N."/>
            <person name="Manako K."/>
            <person name="Bowen J."/>
            <person name="Foster T."/>
            <person name="Erridge Z."/>
            <person name="Tiffin H."/>
            <person name="Waite C."/>
            <person name="Davies K."/>
            <person name="Grierson E."/>
            <person name="Laing W."/>
            <person name="Kirk R."/>
            <person name="Chen X."/>
            <person name="Wood M."/>
            <person name="Montefiori M."/>
            <person name="Brummell D."/>
            <person name="Schwinn K."/>
            <person name="Catanach A."/>
            <person name="Fullerton C."/>
            <person name="Li D."/>
            <person name="Meiyalaghan S."/>
            <person name="Nieuwenhuizen N."/>
            <person name="Read N."/>
            <person name="Prakash R."/>
            <person name="Hunter D."/>
            <person name="Zhang H."/>
            <person name="Mckenzie M."/>
            <person name="Knabel M."/>
            <person name="Harris A."/>
            <person name="Allan A."/>
            <person name="Chen A."/>
            <person name="Janssen B."/>
            <person name="Plunkett B."/>
            <person name="Dwamena C."/>
            <person name="Voogd C."/>
            <person name="Leif D."/>
            <person name="Lafferty D."/>
            <person name="Souleyre E."/>
            <person name="Varkonyi-Gasic E."/>
            <person name="Gambi F."/>
            <person name="Hanley J."/>
            <person name="Yao J.-L."/>
            <person name="Cheung J."/>
            <person name="David K."/>
            <person name="Warren B."/>
            <person name="Marsh K."/>
            <person name="Snowden K."/>
            <person name="Lin-Wang K."/>
            <person name="Brian L."/>
            <person name="Martinez-Sanchez M."/>
            <person name="Wang M."/>
            <person name="Ileperuma N."/>
            <person name="Macnee N."/>
            <person name="Campin R."/>
            <person name="Mcatee P."/>
            <person name="Drummond R."/>
            <person name="Espley R."/>
            <person name="Ireland H."/>
            <person name="Wu R."/>
            <person name="Atkinson R."/>
            <person name="Karunairetnam S."/>
            <person name="Bulley S."/>
            <person name="Chunkath S."/>
            <person name="Hanley Z."/>
            <person name="Storey R."/>
            <person name="Thrimawithana A."/>
            <person name="Thomson S."/>
            <person name="David C."/>
            <person name="Testolin R."/>
        </authorList>
    </citation>
    <scope>NUCLEOTIDE SEQUENCE [LARGE SCALE GENOMIC DNA]</scope>
    <source>
        <strain evidence="3">cv. Red5</strain>
        <tissue evidence="2">Young leaf</tissue>
    </source>
</reference>
<feature type="compositionally biased region" description="Low complexity" evidence="1">
    <location>
        <begin position="87"/>
        <end position="98"/>
    </location>
</feature>
<comment type="caution">
    <text evidence="2">The sequence shown here is derived from an EMBL/GenBank/DDBJ whole genome shotgun (WGS) entry which is preliminary data.</text>
</comment>
<keyword evidence="3" id="KW-1185">Reference proteome</keyword>
<feature type="region of interest" description="Disordered" evidence="1">
    <location>
        <begin position="487"/>
        <end position="516"/>
    </location>
</feature>
<organism evidence="2 3">
    <name type="scientific">Actinidia chinensis var. chinensis</name>
    <name type="common">Chinese soft-hair kiwi</name>
    <dbReference type="NCBI Taxonomy" id="1590841"/>
    <lineage>
        <taxon>Eukaryota</taxon>
        <taxon>Viridiplantae</taxon>
        <taxon>Streptophyta</taxon>
        <taxon>Embryophyta</taxon>
        <taxon>Tracheophyta</taxon>
        <taxon>Spermatophyta</taxon>
        <taxon>Magnoliopsida</taxon>
        <taxon>eudicotyledons</taxon>
        <taxon>Gunneridae</taxon>
        <taxon>Pentapetalae</taxon>
        <taxon>asterids</taxon>
        <taxon>Ericales</taxon>
        <taxon>Actinidiaceae</taxon>
        <taxon>Actinidia</taxon>
    </lineage>
</organism>
<sequence length="516" mass="56710">MEKKNKDRKNSSVTSQEANESNEPLRKEDQNHSGVGLAAEKNAAISSSSHDNAPSLNQQFQPFDQWPHTTQSTMEQSPILISNPSLSLHQHQHQQPSPDTHQVQHGHPPAHLAQPAMPFLPPQRSSYQLSGVNGYASFQPFGPIGTTDTWQGHYMTGGAISPRNQTQIPSFCYHANYPYPGIPGSWDQASWWSQAQPSIPPFIYNFPGSCGFISSLPPPMPGCSAAASQFFLRGVIQPSEKLSQKHQKLWEAQSAENVQLWALVGQLQTELANCKSRLLKLESEVFSQKSIVEQPTAPGIGISLAGQSSKRGRPKKPISPADGLPTPNESRSRARGRKPAMSIVQSGTKETSFRKKSLKKVVQKENPCHSTVQHPNSGNIANISGNGYRELEISGTNPLFHNQIHQSAQGNKNGDSKTFFDVVKDLEGVEPTSASANIVGRINNENIRWNSNTQSEGYYDDPGTIGEGRDVVVRWSFANDEIATVRLQKPAVESTKDEDDEMEDDDDSSDTEEDIS</sequence>
<reference evidence="3" key="2">
    <citation type="journal article" date="2018" name="BMC Genomics">
        <title>A manually annotated Actinidia chinensis var. chinensis (kiwifruit) genome highlights the challenges associated with draft genomes and gene prediction in plants.</title>
        <authorList>
            <person name="Pilkington S.M."/>
            <person name="Crowhurst R."/>
            <person name="Hilario E."/>
            <person name="Nardozza S."/>
            <person name="Fraser L."/>
            <person name="Peng Y."/>
            <person name="Gunaseelan K."/>
            <person name="Simpson R."/>
            <person name="Tahir J."/>
            <person name="Deroles S.C."/>
            <person name="Templeton K."/>
            <person name="Luo Z."/>
            <person name="Davy M."/>
            <person name="Cheng C."/>
            <person name="McNeilage M."/>
            <person name="Scaglione D."/>
            <person name="Liu Y."/>
            <person name="Zhang Q."/>
            <person name="Datson P."/>
            <person name="De Silva N."/>
            <person name="Gardiner S.E."/>
            <person name="Bassett H."/>
            <person name="Chagne D."/>
            <person name="McCallum J."/>
            <person name="Dzierzon H."/>
            <person name="Deng C."/>
            <person name="Wang Y.Y."/>
            <person name="Barron L."/>
            <person name="Manako K."/>
            <person name="Bowen J."/>
            <person name="Foster T.M."/>
            <person name="Erridge Z.A."/>
            <person name="Tiffin H."/>
            <person name="Waite C.N."/>
            <person name="Davies K.M."/>
            <person name="Grierson E.P."/>
            <person name="Laing W.A."/>
            <person name="Kirk R."/>
            <person name="Chen X."/>
            <person name="Wood M."/>
            <person name="Montefiori M."/>
            <person name="Brummell D.A."/>
            <person name="Schwinn K.E."/>
            <person name="Catanach A."/>
            <person name="Fullerton C."/>
            <person name="Li D."/>
            <person name="Meiyalaghan S."/>
            <person name="Nieuwenhuizen N."/>
            <person name="Read N."/>
            <person name="Prakash R."/>
            <person name="Hunter D."/>
            <person name="Zhang H."/>
            <person name="McKenzie M."/>
            <person name="Knabel M."/>
            <person name="Harris A."/>
            <person name="Allan A.C."/>
            <person name="Gleave A."/>
            <person name="Chen A."/>
            <person name="Janssen B.J."/>
            <person name="Plunkett B."/>
            <person name="Ampomah-Dwamena C."/>
            <person name="Voogd C."/>
            <person name="Leif D."/>
            <person name="Lafferty D."/>
            <person name="Souleyre E.J.F."/>
            <person name="Varkonyi-Gasic E."/>
            <person name="Gambi F."/>
            <person name="Hanley J."/>
            <person name="Yao J.L."/>
            <person name="Cheung J."/>
            <person name="David K.M."/>
            <person name="Warren B."/>
            <person name="Marsh K."/>
            <person name="Snowden K.C."/>
            <person name="Lin-Wang K."/>
            <person name="Brian L."/>
            <person name="Martinez-Sanchez M."/>
            <person name="Wang M."/>
            <person name="Ileperuma N."/>
            <person name="Macnee N."/>
            <person name="Campin R."/>
            <person name="McAtee P."/>
            <person name="Drummond R.S.M."/>
            <person name="Espley R.V."/>
            <person name="Ireland H.S."/>
            <person name="Wu R."/>
            <person name="Atkinson R.G."/>
            <person name="Karunairetnam S."/>
            <person name="Bulley S."/>
            <person name="Chunkath S."/>
            <person name="Hanley Z."/>
            <person name="Storey R."/>
            <person name="Thrimawithana A.H."/>
            <person name="Thomson S."/>
            <person name="David C."/>
            <person name="Testolin R."/>
            <person name="Huang H."/>
            <person name="Hellens R.P."/>
            <person name="Schaffer R.J."/>
        </authorList>
    </citation>
    <scope>NUCLEOTIDE SEQUENCE [LARGE SCALE GENOMIC DNA]</scope>
    <source>
        <strain evidence="3">cv. Red5</strain>
    </source>
</reference>
<dbReference type="InParanoid" id="A0A2R6S158"/>
<dbReference type="OrthoDB" id="1913411at2759"/>
<feature type="compositionally biased region" description="Basic and acidic residues" evidence="1">
    <location>
        <begin position="1"/>
        <end position="10"/>
    </location>
</feature>
<gene>
    <name evidence="2" type="ORF">CEY00_Acc00503</name>
</gene>
<dbReference type="Gramene" id="PSS36000">
    <property type="protein sequence ID" value="PSS36000"/>
    <property type="gene ID" value="CEY00_Acc00503"/>
</dbReference>
<proteinExistence type="predicted"/>
<evidence type="ECO:0000313" key="3">
    <source>
        <dbReference type="Proteomes" id="UP000241394"/>
    </source>
</evidence>
<dbReference type="EMBL" id="NKQK01000001">
    <property type="protein sequence ID" value="PSS36000.1"/>
    <property type="molecule type" value="Genomic_DNA"/>
</dbReference>
<evidence type="ECO:0000313" key="2">
    <source>
        <dbReference type="EMBL" id="PSS36000.1"/>
    </source>
</evidence>
<feature type="region of interest" description="Disordered" evidence="1">
    <location>
        <begin position="87"/>
        <end position="120"/>
    </location>
</feature>